<dbReference type="Gene3D" id="3.60.110.10">
    <property type="entry name" value="Carbon-nitrogen hydrolase"/>
    <property type="match status" value="1"/>
</dbReference>
<dbReference type="EMBL" id="CP013234">
    <property type="protein sequence ID" value="AMP03074.1"/>
    <property type="molecule type" value="Genomic_DNA"/>
</dbReference>
<name>A0A127PZ92_9BURK</name>
<dbReference type="PANTHER" id="PTHR43674">
    <property type="entry name" value="NITRILASE C965.09-RELATED"/>
    <property type="match status" value="1"/>
</dbReference>
<reference evidence="3 4" key="1">
    <citation type="submission" date="2015-11" db="EMBL/GenBank/DDBJ databases">
        <title>Exploring the genomic traits of fungus-feeding bacterial genus Collimonas.</title>
        <authorList>
            <person name="Song C."/>
            <person name="Schmidt R."/>
            <person name="de Jager V."/>
            <person name="Krzyzanowska D."/>
            <person name="Jongedijk E."/>
            <person name="Cankar K."/>
            <person name="Beekwilder J."/>
            <person name="van Veen A."/>
            <person name="de Boer W."/>
            <person name="van Veen J.A."/>
            <person name="Garbeva P."/>
        </authorList>
    </citation>
    <scope>NUCLEOTIDE SEQUENCE [LARGE SCALE GENOMIC DNA]</scope>
    <source>
        <strain evidence="3 4">Ter91</strain>
    </source>
</reference>
<dbReference type="PATRIC" id="fig|279113.9.peg.687"/>
<dbReference type="KEGG" id="cpra:CPter91_0679"/>
<dbReference type="OrthoDB" id="9803803at2"/>
<dbReference type="Pfam" id="PF00795">
    <property type="entry name" value="CN_hydrolase"/>
    <property type="match status" value="1"/>
</dbReference>
<dbReference type="SUPFAM" id="SSF56317">
    <property type="entry name" value="Carbon-nitrogen hydrolase"/>
    <property type="match status" value="1"/>
</dbReference>
<evidence type="ECO:0000313" key="3">
    <source>
        <dbReference type="EMBL" id="AMP03074.1"/>
    </source>
</evidence>
<keyword evidence="1 3" id="KW-0378">Hydrolase</keyword>
<dbReference type="InterPro" id="IPR050345">
    <property type="entry name" value="Aliph_Amidase/BUP"/>
</dbReference>
<sequence length="271" mass="29852">MSDDQQNAAMVAGFFQFPVAFADLERNMQIIQQALAQASFDLLVLPEMCSTGYMFDSREHLLPYGESAEDGVFVEFLLALSAQKQATLIAGMVERSGDALYNTAVVLSRGKHLGKQRKCHLSKLEKKLFDAGSSLQCFDDGNCRFGVLTCFDLWIPEAARVLARDGAQLFCCPANYGGPWTTGLVRTRAMENGSYLICCNRSGREAGVDFQAHFRGESQILGRMGEVLLAAQEETLLGLQAIYPTDAAIKSNVMCDDLMAEARRYHLHGPQ</sequence>
<dbReference type="STRING" id="279113.CPter91_0679"/>
<accession>A0A127PZ92</accession>
<proteinExistence type="predicted"/>
<evidence type="ECO:0000259" key="2">
    <source>
        <dbReference type="PROSITE" id="PS50263"/>
    </source>
</evidence>
<feature type="domain" description="CN hydrolase" evidence="2">
    <location>
        <begin position="10"/>
        <end position="251"/>
    </location>
</feature>
<evidence type="ECO:0000313" key="4">
    <source>
        <dbReference type="Proteomes" id="UP000074561"/>
    </source>
</evidence>
<dbReference type="PROSITE" id="PS50263">
    <property type="entry name" value="CN_HYDROLASE"/>
    <property type="match status" value="1"/>
</dbReference>
<gene>
    <name evidence="3" type="ORF">CPter91_0679</name>
</gene>
<evidence type="ECO:0000256" key="1">
    <source>
        <dbReference type="ARBA" id="ARBA00022801"/>
    </source>
</evidence>
<dbReference type="AlphaFoldDB" id="A0A127PZ92"/>
<dbReference type="GO" id="GO:0016811">
    <property type="term" value="F:hydrolase activity, acting on carbon-nitrogen (but not peptide) bonds, in linear amides"/>
    <property type="evidence" value="ECO:0007669"/>
    <property type="project" value="UniProtKB-ARBA"/>
</dbReference>
<protein>
    <submittedName>
        <fullName evidence="3">Carbon-nitrogen hydrolase family protein</fullName>
    </submittedName>
</protein>
<dbReference type="Proteomes" id="UP000074561">
    <property type="component" value="Chromosome"/>
</dbReference>
<dbReference type="InterPro" id="IPR003010">
    <property type="entry name" value="C-N_Hydrolase"/>
</dbReference>
<dbReference type="PANTHER" id="PTHR43674:SF2">
    <property type="entry name" value="BETA-UREIDOPROPIONASE"/>
    <property type="match status" value="1"/>
</dbReference>
<organism evidence="3 4">
    <name type="scientific">Collimonas pratensis</name>
    <dbReference type="NCBI Taxonomy" id="279113"/>
    <lineage>
        <taxon>Bacteria</taxon>
        <taxon>Pseudomonadati</taxon>
        <taxon>Pseudomonadota</taxon>
        <taxon>Betaproteobacteria</taxon>
        <taxon>Burkholderiales</taxon>
        <taxon>Oxalobacteraceae</taxon>
        <taxon>Collimonas</taxon>
    </lineage>
</organism>
<dbReference type="RefSeq" id="WP_061936838.1">
    <property type="nucleotide sequence ID" value="NZ_CP013234.1"/>
</dbReference>
<dbReference type="InterPro" id="IPR036526">
    <property type="entry name" value="C-N_Hydrolase_sf"/>
</dbReference>